<evidence type="ECO:0000256" key="2">
    <source>
        <dbReference type="ARBA" id="ARBA00022490"/>
    </source>
</evidence>
<dbReference type="GO" id="GO:0005829">
    <property type="term" value="C:cytosol"/>
    <property type="evidence" value="ECO:0007669"/>
    <property type="project" value="TreeGrafter"/>
</dbReference>
<reference evidence="4 5" key="1">
    <citation type="journal article" date="2013" name="Curr. Biol.">
        <title>The Genome of the Foraminiferan Reticulomyxa filosa.</title>
        <authorList>
            <person name="Glockner G."/>
            <person name="Hulsmann N."/>
            <person name="Schleicher M."/>
            <person name="Noegel A.A."/>
            <person name="Eichinger L."/>
            <person name="Gallinger C."/>
            <person name="Pawlowski J."/>
            <person name="Sierra R."/>
            <person name="Euteneuer U."/>
            <person name="Pillet L."/>
            <person name="Moustafa A."/>
            <person name="Platzer M."/>
            <person name="Groth M."/>
            <person name="Szafranski K."/>
            <person name="Schliwa M."/>
        </authorList>
    </citation>
    <scope>NUCLEOTIDE SEQUENCE [LARGE SCALE GENOMIC DNA]</scope>
</reference>
<dbReference type="PANTHER" id="PTHR10997:SF18">
    <property type="entry name" value="D-IMPORTIN 7_RANBP7"/>
    <property type="match status" value="1"/>
</dbReference>
<evidence type="ECO:0000313" key="5">
    <source>
        <dbReference type="Proteomes" id="UP000023152"/>
    </source>
</evidence>
<dbReference type="AlphaFoldDB" id="X6MG29"/>
<dbReference type="Gene3D" id="1.25.10.10">
    <property type="entry name" value="Leucine-rich Repeat Variant"/>
    <property type="match status" value="1"/>
</dbReference>
<comment type="caution">
    <text evidence="4">The sequence shown here is derived from an EMBL/GenBank/DDBJ whole genome shotgun (WGS) entry which is preliminary data.</text>
</comment>
<dbReference type="EMBL" id="ASPP01020933">
    <property type="protein sequence ID" value="ETO12963.1"/>
    <property type="molecule type" value="Genomic_DNA"/>
</dbReference>
<accession>X6MG29</accession>
<dbReference type="SUPFAM" id="SSF48371">
    <property type="entry name" value="ARM repeat"/>
    <property type="match status" value="1"/>
</dbReference>
<protein>
    <submittedName>
        <fullName evidence="4">Ran binding protein 7</fullName>
    </submittedName>
</protein>
<evidence type="ECO:0000256" key="1">
    <source>
        <dbReference type="ARBA" id="ARBA00004496"/>
    </source>
</evidence>
<dbReference type="InterPro" id="IPR011989">
    <property type="entry name" value="ARM-like"/>
</dbReference>
<dbReference type="InterPro" id="IPR016024">
    <property type="entry name" value="ARM-type_fold"/>
</dbReference>
<keyword evidence="3" id="KW-0653">Protein transport</keyword>
<dbReference type="PANTHER" id="PTHR10997">
    <property type="entry name" value="IMPORTIN-7, 8, 11"/>
    <property type="match status" value="1"/>
</dbReference>
<organism evidence="4 5">
    <name type="scientific">Reticulomyxa filosa</name>
    <dbReference type="NCBI Taxonomy" id="46433"/>
    <lineage>
        <taxon>Eukaryota</taxon>
        <taxon>Sar</taxon>
        <taxon>Rhizaria</taxon>
        <taxon>Retaria</taxon>
        <taxon>Foraminifera</taxon>
        <taxon>Monothalamids</taxon>
        <taxon>Reticulomyxidae</taxon>
        <taxon>Reticulomyxa</taxon>
    </lineage>
</organism>
<dbReference type="GO" id="GO:0005635">
    <property type="term" value="C:nuclear envelope"/>
    <property type="evidence" value="ECO:0007669"/>
    <property type="project" value="TreeGrafter"/>
</dbReference>
<name>X6MG29_RETFI</name>
<evidence type="ECO:0000256" key="3">
    <source>
        <dbReference type="ARBA" id="ARBA00022927"/>
    </source>
</evidence>
<comment type="subcellular location">
    <subcellularLocation>
        <location evidence="1">Cytoplasm</location>
    </subcellularLocation>
</comment>
<keyword evidence="2" id="KW-0963">Cytoplasm</keyword>
<evidence type="ECO:0000313" key="4">
    <source>
        <dbReference type="EMBL" id="ETO12963.1"/>
    </source>
</evidence>
<dbReference type="GO" id="GO:0006606">
    <property type="term" value="P:protein import into nucleus"/>
    <property type="evidence" value="ECO:0007669"/>
    <property type="project" value="TreeGrafter"/>
</dbReference>
<dbReference type="Proteomes" id="UP000023152">
    <property type="component" value="Unassembled WGS sequence"/>
</dbReference>
<feature type="non-terminal residue" evidence="4">
    <location>
        <position position="671"/>
    </location>
</feature>
<dbReference type="OrthoDB" id="10071778at2759"/>
<gene>
    <name evidence="4" type="ORF">RFI_24412</name>
</gene>
<sequence>MYMKNSPTPLDKQSLDGNKYQSNMLILRILQGVFRIFYFTLQMDFPMHLRNKDAYPQWLQLFVKFFEIPAPLDLALQESMLSFERLRNNNLCQMSTYNSYYTHPYEKCRKWAVRCVTRIMQLFVYGRPEYCFEQLKPIAKFFLEHFASKFMKIFYMNIIRAYTEKQFVYFKTLSPALKFVQLCTHYGNLFSMFIEQNQQPLDDLVFNRLFKLICYNPEDIALWNDNPHDFVNETLTFEDLICIRTDFVLDKTLKFCLDIVKKSIEAHERLQKRGQDGGQAITREKYYEIMAQRDGVFHMLGAVANPFEEIQESCCCCCCYYLYYPIHTYFFFFLQSYNASEIKQTLTGKLIPNLQQMLRFHVFKDFKSPIGFLRARACWMVGKFYRINWTREEYAKLTLQIIDALNDSEIPVKLEASHALGRLATTSAGLATIKDNMDKVLSKYMELIDELGFDNVIMLFDLLVDRLEQDFTPRAKTIMLKLLELFNNLQKKINEFVEKRLCKQGKNDKGEKLNEMKNETTTDIMMESEEREKEEEDAFDNHFASANQILRCINTVLFSAVNLPAFLAQLEELVKPLLIDFFERPKMYEMHASEIYDMIHTLSLYSDPLSKFLWQLYSKVIEYYLEANTEEFNQCVKILCNFINAVPKYKKDFTNLDNKDLMEELLVFAQA</sequence>
<keyword evidence="5" id="KW-1185">Reference proteome</keyword>
<keyword evidence="3" id="KW-0813">Transport</keyword>
<proteinExistence type="predicted"/>